<keyword evidence="8" id="KW-1185">Reference proteome</keyword>
<evidence type="ECO:0000256" key="2">
    <source>
        <dbReference type="ARBA" id="ARBA00023015"/>
    </source>
</evidence>
<evidence type="ECO:0000256" key="1">
    <source>
        <dbReference type="ARBA" id="ARBA00010466"/>
    </source>
</evidence>
<dbReference type="Gene3D" id="1.10.10.10">
    <property type="entry name" value="Winged helix-like DNA-binding domain superfamily/Winged helix DNA-binding domain"/>
    <property type="match status" value="1"/>
</dbReference>
<organism evidence="7 8">
    <name type="scientific">Veillonella criceti</name>
    <dbReference type="NCBI Taxonomy" id="103891"/>
    <lineage>
        <taxon>Bacteria</taxon>
        <taxon>Bacillati</taxon>
        <taxon>Bacillota</taxon>
        <taxon>Negativicutes</taxon>
        <taxon>Veillonellales</taxon>
        <taxon>Veillonellaceae</taxon>
        <taxon>Veillonella</taxon>
    </lineage>
</organism>
<keyword evidence="2" id="KW-0805">Transcription regulation</keyword>
<reference evidence="7 8" key="1">
    <citation type="submission" date="2018-06" db="EMBL/GenBank/DDBJ databases">
        <authorList>
            <consortium name="Pathogen Informatics"/>
            <person name="Doyle S."/>
        </authorList>
    </citation>
    <scope>NUCLEOTIDE SEQUENCE [LARGE SCALE GENOMIC DNA]</scope>
    <source>
        <strain evidence="7 8">NCTC12020</strain>
    </source>
</reference>
<dbReference type="InterPro" id="IPR048715">
    <property type="entry name" value="CggR_N"/>
</dbReference>
<feature type="domain" description="CggR N-terminal DNA binding" evidence="6">
    <location>
        <begin position="18"/>
        <end position="88"/>
    </location>
</feature>
<evidence type="ECO:0000259" key="6">
    <source>
        <dbReference type="Pfam" id="PF21715"/>
    </source>
</evidence>
<evidence type="ECO:0000313" key="7">
    <source>
        <dbReference type="EMBL" id="SUP39981.1"/>
    </source>
</evidence>
<dbReference type="PANTHER" id="PTHR34294:SF5">
    <property type="entry name" value="CENTRAL GLYCOLYTIC GENES REGULATOR"/>
    <property type="match status" value="1"/>
</dbReference>
<dbReference type="InterPro" id="IPR051054">
    <property type="entry name" value="SorC_transcr_regulators"/>
</dbReference>
<dbReference type="InterPro" id="IPR036388">
    <property type="entry name" value="WH-like_DNA-bd_sf"/>
</dbReference>
<evidence type="ECO:0000313" key="8">
    <source>
        <dbReference type="Proteomes" id="UP000255367"/>
    </source>
</evidence>
<evidence type="ECO:0000256" key="3">
    <source>
        <dbReference type="ARBA" id="ARBA00023125"/>
    </source>
</evidence>
<accession>A0A380NG99</accession>
<gene>
    <name evidence="7" type="primary">cggR</name>
    <name evidence="7" type="ORF">NCTC12020_00180</name>
</gene>
<proteinExistence type="inferred from homology"/>
<dbReference type="RefSeq" id="WP_115309457.1">
    <property type="nucleotide sequence ID" value="NZ_UHIO01000001.1"/>
</dbReference>
<dbReference type="Pfam" id="PF21715">
    <property type="entry name" value="CggR_N"/>
    <property type="match status" value="1"/>
</dbReference>
<dbReference type="InterPro" id="IPR036390">
    <property type="entry name" value="WH_DNA-bd_sf"/>
</dbReference>
<sequence length="341" mass="36875">MKDLSEVYQRIAPELMRIVEERYILLNHISYAQPIGRRMLATLSKLSERVVRSHVEIMKDNGLIGFTQQGMILTEEGKELLPQLNSSMHELNKISELEAKLKEVLNIDEVIITNGGSETDMDRKELGFQAAKALQGILQNGSVLAVSGGSTMATMAEALPAKKCQATIIPARGGIGERVEYQANVIASVIADKIGSTYKMLHLPDGLSQEALNILMTMEPQIKEVIELSHQTDILVFGIGEALHMAEQRHITDAQRTILRTKRAVGEALGYYCDVGGNIVYTTNNVGIALTDIANIPHVIAVAGGASKAKAIIGVMRACGKGTLIIDESAAESMAALLSIS</sequence>
<comment type="similarity">
    <text evidence="1">Belongs to the SorC transcriptional regulatory family.</text>
</comment>
<keyword evidence="4" id="KW-0804">Transcription</keyword>
<dbReference type="GO" id="GO:0030246">
    <property type="term" value="F:carbohydrate binding"/>
    <property type="evidence" value="ECO:0007669"/>
    <property type="project" value="InterPro"/>
</dbReference>
<dbReference type="EMBL" id="UHIO01000001">
    <property type="protein sequence ID" value="SUP39981.1"/>
    <property type="molecule type" value="Genomic_DNA"/>
</dbReference>
<dbReference type="InterPro" id="IPR037171">
    <property type="entry name" value="NagB/RpiA_transferase-like"/>
</dbReference>
<dbReference type="PANTHER" id="PTHR34294">
    <property type="entry name" value="TRANSCRIPTIONAL REGULATOR-RELATED"/>
    <property type="match status" value="1"/>
</dbReference>
<dbReference type="AlphaFoldDB" id="A0A380NG99"/>
<dbReference type="InterPro" id="IPR007324">
    <property type="entry name" value="Sugar-bd_dom_put"/>
</dbReference>
<name>A0A380NG99_9FIRM</name>
<dbReference type="OrthoDB" id="9793820at2"/>
<feature type="domain" description="Sugar-binding" evidence="5">
    <location>
        <begin position="91"/>
        <end position="334"/>
    </location>
</feature>
<dbReference type="SUPFAM" id="SSF100950">
    <property type="entry name" value="NagB/RpiA/CoA transferase-like"/>
    <property type="match status" value="1"/>
</dbReference>
<dbReference type="Pfam" id="PF04198">
    <property type="entry name" value="Sugar-bind"/>
    <property type="match status" value="1"/>
</dbReference>
<keyword evidence="3" id="KW-0238">DNA-binding</keyword>
<dbReference type="SUPFAM" id="SSF46785">
    <property type="entry name" value="Winged helix' DNA-binding domain"/>
    <property type="match status" value="1"/>
</dbReference>
<evidence type="ECO:0000256" key="4">
    <source>
        <dbReference type="ARBA" id="ARBA00023163"/>
    </source>
</evidence>
<protein>
    <submittedName>
        <fullName evidence="7">Central glycolytic genes regulator</fullName>
    </submittedName>
</protein>
<evidence type="ECO:0000259" key="5">
    <source>
        <dbReference type="Pfam" id="PF04198"/>
    </source>
</evidence>
<dbReference type="Proteomes" id="UP000255367">
    <property type="component" value="Unassembled WGS sequence"/>
</dbReference>
<dbReference type="Gene3D" id="3.40.50.1360">
    <property type="match status" value="1"/>
</dbReference>
<dbReference type="GO" id="GO:0003677">
    <property type="term" value="F:DNA binding"/>
    <property type="evidence" value="ECO:0007669"/>
    <property type="project" value="UniProtKB-KW"/>
</dbReference>